<organism evidence="10 11">
    <name type="scientific">Rotaria socialis</name>
    <dbReference type="NCBI Taxonomy" id="392032"/>
    <lineage>
        <taxon>Eukaryota</taxon>
        <taxon>Metazoa</taxon>
        <taxon>Spiralia</taxon>
        <taxon>Gnathifera</taxon>
        <taxon>Rotifera</taxon>
        <taxon>Eurotatoria</taxon>
        <taxon>Bdelloidea</taxon>
        <taxon>Philodinida</taxon>
        <taxon>Philodinidae</taxon>
        <taxon>Rotaria</taxon>
    </lineage>
</organism>
<dbReference type="Pfam" id="PF20655">
    <property type="entry name" value="Vps52_C"/>
    <property type="match status" value="1"/>
</dbReference>
<evidence type="ECO:0000313" key="10">
    <source>
        <dbReference type="EMBL" id="CAF4733228.1"/>
    </source>
</evidence>
<dbReference type="InterPro" id="IPR048319">
    <property type="entry name" value="Vps52_CC"/>
</dbReference>
<dbReference type="GO" id="GO:0019905">
    <property type="term" value="F:syntaxin binding"/>
    <property type="evidence" value="ECO:0007669"/>
    <property type="project" value="TreeGrafter"/>
</dbReference>
<dbReference type="EMBL" id="CAJOBR010003310">
    <property type="protein sequence ID" value="CAF4733228.1"/>
    <property type="molecule type" value="Genomic_DNA"/>
</dbReference>
<dbReference type="GO" id="GO:0000938">
    <property type="term" value="C:GARP complex"/>
    <property type="evidence" value="ECO:0007669"/>
    <property type="project" value="TreeGrafter"/>
</dbReference>
<accession>A0A821KDY5</accession>
<evidence type="ECO:0000256" key="2">
    <source>
        <dbReference type="ARBA" id="ARBA00008180"/>
    </source>
</evidence>
<keyword evidence="5" id="KW-0653">Protein transport</keyword>
<comment type="similarity">
    <text evidence="2">Belongs to the VPS52 family.</text>
</comment>
<keyword evidence="6" id="KW-0333">Golgi apparatus</keyword>
<dbReference type="GO" id="GO:0042147">
    <property type="term" value="P:retrograde transport, endosome to Golgi"/>
    <property type="evidence" value="ECO:0007669"/>
    <property type="project" value="TreeGrafter"/>
</dbReference>
<evidence type="ECO:0000256" key="1">
    <source>
        <dbReference type="ARBA" id="ARBA00004601"/>
    </source>
</evidence>
<dbReference type="Proteomes" id="UP000663848">
    <property type="component" value="Unassembled WGS sequence"/>
</dbReference>
<comment type="subcellular location">
    <subcellularLocation>
        <location evidence="1">Golgi apparatus</location>
        <location evidence="1">trans-Golgi network</location>
    </subcellularLocation>
</comment>
<evidence type="ECO:0000256" key="3">
    <source>
        <dbReference type="ARBA" id="ARBA00017083"/>
    </source>
</evidence>
<dbReference type="AlphaFoldDB" id="A0A821KDY5"/>
<dbReference type="PANTHER" id="PTHR14190">
    <property type="entry name" value="SUPPRESSOR OF ACTIN MUTATIONS 2/VACUOLAR PROTEIN SORTING 52"/>
    <property type="match status" value="1"/>
</dbReference>
<dbReference type="GO" id="GO:0007041">
    <property type="term" value="P:lysosomal transport"/>
    <property type="evidence" value="ECO:0007669"/>
    <property type="project" value="TreeGrafter"/>
</dbReference>
<protein>
    <recommendedName>
        <fullName evidence="3">Vacuolar protein sorting-associated protein 52 homolog</fullName>
    </recommendedName>
</protein>
<feature type="domain" description="Vps52 coiled-coil" evidence="8">
    <location>
        <begin position="92"/>
        <end position="264"/>
    </location>
</feature>
<evidence type="ECO:0000256" key="7">
    <source>
        <dbReference type="SAM" id="Coils"/>
    </source>
</evidence>
<dbReference type="InterPro" id="IPR007258">
    <property type="entry name" value="Vps52"/>
</dbReference>
<feature type="coiled-coil region" evidence="7">
    <location>
        <begin position="114"/>
        <end position="141"/>
    </location>
</feature>
<dbReference type="GO" id="GO:0015031">
    <property type="term" value="P:protein transport"/>
    <property type="evidence" value="ECO:0007669"/>
    <property type="project" value="UniProtKB-KW"/>
</dbReference>
<proteinExistence type="inferred from homology"/>
<gene>
    <name evidence="10" type="ORF">QYT958_LOCUS19718</name>
</gene>
<evidence type="ECO:0000256" key="5">
    <source>
        <dbReference type="ARBA" id="ARBA00022927"/>
    </source>
</evidence>
<dbReference type="GO" id="GO:0006896">
    <property type="term" value="P:Golgi to vacuole transport"/>
    <property type="evidence" value="ECO:0007669"/>
    <property type="project" value="TreeGrafter"/>
</dbReference>
<name>A0A821KDY5_9BILA</name>
<sequence>MATEEPFHTDQTDLGDLESEQLYLEAANILQKLQSDKPPDEEWSLDDMEANIEENLQDKFVQEALTQDIDLAQYSEQIQDKLQIHEKAFVQDFIGEANNIANLHMQISSCDKILESMDHMLRNFQNNLANISNEIRHLQHYSAELNIKKKNRELVRGQLTQVVDEMVVPQSMIQIITDMPVTERQFLEQLHELSHKIKFVKEQSFHDAIACQDVQEVLEKLRVKTISKLREFILQKIYQFRKPMTNYEVPQNALLRNRFFYEFLLTSDRQIADEIQREYIDTLGKVYFSYFKAYSAKLIKLQIVRRYAEFSGAVTRLNEEFPNEKISTLMTRLQVEILNLILRMGGEFPQRKEQLIFIINNYDLILSVLTAYTNEDSSECDAVKSLLRDRIDDYVKEVLIPYFSPLIAFVRDSDQFLSDGNIKQLENKLTVISKLFSGDFKKTFDSIHNDVIRSFPSLKLSQPILKEVFTQFLSYYHDFQRLLSSNTNLKTASSNISLPNLHQLMVEIKKFKLPFDGDQFKPRT</sequence>
<dbReference type="GO" id="GO:0032456">
    <property type="term" value="P:endocytic recycling"/>
    <property type="evidence" value="ECO:0007669"/>
    <property type="project" value="TreeGrafter"/>
</dbReference>
<evidence type="ECO:0000256" key="4">
    <source>
        <dbReference type="ARBA" id="ARBA00022448"/>
    </source>
</evidence>
<comment type="caution">
    <text evidence="10">The sequence shown here is derived from an EMBL/GenBank/DDBJ whole genome shotgun (WGS) entry which is preliminary data.</text>
</comment>
<dbReference type="InterPro" id="IPR048361">
    <property type="entry name" value="Vps52_C"/>
</dbReference>
<dbReference type="Pfam" id="PF04129">
    <property type="entry name" value="Vps52_CC"/>
    <property type="match status" value="1"/>
</dbReference>
<keyword evidence="7" id="KW-0175">Coiled coil</keyword>
<evidence type="ECO:0000256" key="6">
    <source>
        <dbReference type="ARBA" id="ARBA00023034"/>
    </source>
</evidence>
<feature type="domain" description="Vps52 C-terminal" evidence="9">
    <location>
        <begin position="303"/>
        <end position="394"/>
    </location>
</feature>
<evidence type="ECO:0000259" key="8">
    <source>
        <dbReference type="Pfam" id="PF04129"/>
    </source>
</evidence>
<reference evidence="10" key="1">
    <citation type="submission" date="2021-02" db="EMBL/GenBank/DDBJ databases">
        <authorList>
            <person name="Nowell W R."/>
        </authorList>
    </citation>
    <scope>NUCLEOTIDE SEQUENCE</scope>
</reference>
<evidence type="ECO:0000259" key="9">
    <source>
        <dbReference type="Pfam" id="PF20655"/>
    </source>
</evidence>
<evidence type="ECO:0000313" key="11">
    <source>
        <dbReference type="Proteomes" id="UP000663848"/>
    </source>
</evidence>
<keyword evidence="4" id="KW-0813">Transport</keyword>
<dbReference type="GO" id="GO:0005829">
    <property type="term" value="C:cytosol"/>
    <property type="evidence" value="ECO:0007669"/>
    <property type="project" value="GOC"/>
</dbReference>
<dbReference type="PANTHER" id="PTHR14190:SF7">
    <property type="entry name" value="VACUOLAR PROTEIN SORTING-ASSOCIATED PROTEIN 52 HOMOLOG"/>
    <property type="match status" value="1"/>
</dbReference>